<keyword evidence="4 5" id="KW-0472">Membrane</keyword>
<keyword evidence="7" id="KW-1185">Reference proteome</keyword>
<dbReference type="Proteomes" id="UP000256324">
    <property type="component" value="Unassembled WGS sequence"/>
</dbReference>
<sequence length="243" mass="27008">MDHEKYFKDSWLGELEFWQDAAFTWFTKPLTLRDVAGLRDELGLLSQYVTSIRWTERAVKRRHDEAGLASSYPDIGRVLLEETDSLSKTLPLMRRGLTESFEILSTISQRVQEEEAEKSRESTERLNWLITLFTAILFVPTIVSGIYGANVSSLTSGATGTIGELLVLMSGAALISYGLLSVVSRQWGKSALGVGCGMFAVALFEIPYRAFNAPIGVAWSSLLPEVICIVGLVISKRNEKIHE</sequence>
<evidence type="ECO:0000256" key="2">
    <source>
        <dbReference type="ARBA" id="ARBA00022692"/>
    </source>
</evidence>
<dbReference type="SUPFAM" id="SSF144083">
    <property type="entry name" value="Magnesium transport protein CorA, transmembrane region"/>
    <property type="match status" value="1"/>
</dbReference>
<organism evidence="6 7">
    <name type="scientific">Cutibacterium namnetense</name>
    <dbReference type="NCBI Taxonomy" id="1574624"/>
    <lineage>
        <taxon>Bacteria</taxon>
        <taxon>Bacillati</taxon>
        <taxon>Actinomycetota</taxon>
        <taxon>Actinomycetes</taxon>
        <taxon>Propionibacteriales</taxon>
        <taxon>Propionibacteriaceae</taxon>
        <taxon>Cutibacterium</taxon>
    </lineage>
</organism>
<evidence type="ECO:0000313" key="6">
    <source>
        <dbReference type="EMBL" id="REB70799.1"/>
    </source>
</evidence>
<dbReference type="InterPro" id="IPR002523">
    <property type="entry name" value="MgTranspt_CorA/ZnTranspt_ZntB"/>
</dbReference>
<feature type="transmembrane region" description="Helical" evidence="5">
    <location>
        <begin position="161"/>
        <end position="180"/>
    </location>
</feature>
<feature type="transmembrane region" description="Helical" evidence="5">
    <location>
        <begin position="128"/>
        <end position="149"/>
    </location>
</feature>
<proteinExistence type="predicted"/>
<feature type="transmembrane region" description="Helical" evidence="5">
    <location>
        <begin position="217"/>
        <end position="235"/>
    </location>
</feature>
<evidence type="ECO:0000256" key="4">
    <source>
        <dbReference type="ARBA" id="ARBA00023136"/>
    </source>
</evidence>
<gene>
    <name evidence="6" type="ORF">CP880_03365</name>
</gene>
<comment type="caution">
    <text evidence="6">The sequence shown here is derived from an EMBL/GenBank/DDBJ whole genome shotgun (WGS) entry which is preliminary data.</text>
</comment>
<evidence type="ECO:0000313" key="7">
    <source>
        <dbReference type="Proteomes" id="UP000256324"/>
    </source>
</evidence>
<dbReference type="InterPro" id="IPR045863">
    <property type="entry name" value="CorA_TM1_TM2"/>
</dbReference>
<dbReference type="Pfam" id="PF01544">
    <property type="entry name" value="CorA"/>
    <property type="match status" value="1"/>
</dbReference>
<evidence type="ECO:0000256" key="1">
    <source>
        <dbReference type="ARBA" id="ARBA00004141"/>
    </source>
</evidence>
<protein>
    <submittedName>
        <fullName evidence="6">Uncharacterized protein</fullName>
    </submittedName>
</protein>
<name>A0ABX9IBH6_9ACTN</name>
<dbReference type="EMBL" id="PCZS01000001">
    <property type="protein sequence ID" value="REB70799.1"/>
    <property type="molecule type" value="Genomic_DNA"/>
</dbReference>
<dbReference type="RefSeq" id="WP_115938284.1">
    <property type="nucleotide sequence ID" value="NZ_PCZS01000001.1"/>
</dbReference>
<evidence type="ECO:0000256" key="5">
    <source>
        <dbReference type="SAM" id="Phobius"/>
    </source>
</evidence>
<accession>A0ABX9IBH6</accession>
<evidence type="ECO:0000256" key="3">
    <source>
        <dbReference type="ARBA" id="ARBA00022989"/>
    </source>
</evidence>
<feature type="transmembrane region" description="Helical" evidence="5">
    <location>
        <begin position="192"/>
        <end position="211"/>
    </location>
</feature>
<keyword evidence="3 5" id="KW-1133">Transmembrane helix</keyword>
<keyword evidence="2 5" id="KW-0812">Transmembrane</keyword>
<reference evidence="6 7" key="1">
    <citation type="submission" date="2017-09" db="EMBL/GenBank/DDBJ databases">
        <authorList>
            <person name="Bumgarner R.E."/>
        </authorList>
    </citation>
    <scope>NUCLEOTIDE SEQUENCE [LARGE SCALE GENOMIC DNA]</scope>
    <source>
        <strain evidence="6 7">T34998</strain>
    </source>
</reference>
<comment type="subcellular location">
    <subcellularLocation>
        <location evidence="1">Membrane</location>
        <topology evidence="1">Multi-pass membrane protein</topology>
    </subcellularLocation>
</comment>